<protein>
    <submittedName>
        <fullName evidence="8">Putative thiol-disulfide oxidoreductase</fullName>
    </submittedName>
</protein>
<dbReference type="PROSITE" id="PS51352">
    <property type="entry name" value="THIOREDOXIN_2"/>
    <property type="match status" value="1"/>
</dbReference>
<evidence type="ECO:0000256" key="6">
    <source>
        <dbReference type="SAM" id="Phobius"/>
    </source>
</evidence>
<feature type="transmembrane region" description="Helical" evidence="6">
    <location>
        <begin position="86"/>
        <end position="107"/>
    </location>
</feature>
<feature type="transmembrane region" description="Helical" evidence="6">
    <location>
        <begin position="128"/>
        <end position="157"/>
    </location>
</feature>
<dbReference type="SUPFAM" id="SSF52833">
    <property type="entry name" value="Thioredoxin-like"/>
    <property type="match status" value="1"/>
</dbReference>
<dbReference type="PANTHER" id="PTHR42852:SF13">
    <property type="entry name" value="PROTEIN DIPZ"/>
    <property type="match status" value="1"/>
</dbReference>
<evidence type="ECO:0000259" key="7">
    <source>
        <dbReference type="PROSITE" id="PS51352"/>
    </source>
</evidence>
<feature type="transmembrane region" description="Helical" evidence="6">
    <location>
        <begin position="56"/>
        <end position="80"/>
    </location>
</feature>
<dbReference type="InterPro" id="IPR003834">
    <property type="entry name" value="Cyt_c_assmbl_TM_dom"/>
</dbReference>
<keyword evidence="2" id="KW-1003">Cell membrane</keyword>
<dbReference type="InterPro" id="IPR041017">
    <property type="entry name" value="Thioredoxin_10"/>
</dbReference>
<dbReference type="PANTHER" id="PTHR42852">
    <property type="entry name" value="THIOL:DISULFIDE INTERCHANGE PROTEIN DSBE"/>
    <property type="match status" value="1"/>
</dbReference>
<dbReference type="EMBL" id="BAEE01000063">
    <property type="protein sequence ID" value="GAB10870.1"/>
    <property type="molecule type" value="Genomic_DNA"/>
</dbReference>
<evidence type="ECO:0000313" key="8">
    <source>
        <dbReference type="EMBL" id="GAB10870.1"/>
    </source>
</evidence>
<dbReference type="Pfam" id="PF00578">
    <property type="entry name" value="AhpC-TSA"/>
    <property type="match status" value="1"/>
</dbReference>
<accession>G7H4U5</accession>
<evidence type="ECO:0000313" key="9">
    <source>
        <dbReference type="Proteomes" id="UP000035088"/>
    </source>
</evidence>
<dbReference type="RefSeq" id="WP_007322945.1">
    <property type="nucleotide sequence ID" value="NZ_BAEE01000063.1"/>
</dbReference>
<gene>
    <name evidence="8" type="ORF">GOARA_063_00690</name>
</gene>
<dbReference type="Pfam" id="PF17991">
    <property type="entry name" value="Thioredoxin_10"/>
    <property type="match status" value="1"/>
</dbReference>
<evidence type="ECO:0000256" key="1">
    <source>
        <dbReference type="ARBA" id="ARBA00004651"/>
    </source>
</evidence>
<dbReference type="Gene3D" id="2.60.120.260">
    <property type="entry name" value="Galactose-binding domain-like"/>
    <property type="match status" value="1"/>
</dbReference>
<evidence type="ECO:0000256" key="2">
    <source>
        <dbReference type="ARBA" id="ARBA00022475"/>
    </source>
</evidence>
<comment type="caution">
    <text evidence="8">The sequence shown here is derived from an EMBL/GenBank/DDBJ whole genome shotgun (WGS) entry which is preliminary data.</text>
</comment>
<keyword evidence="9" id="KW-1185">Reference proteome</keyword>
<keyword evidence="4 6" id="KW-1133">Transmembrane helix</keyword>
<feature type="domain" description="Thioredoxin" evidence="7">
    <location>
        <begin position="275"/>
        <end position="420"/>
    </location>
</feature>
<dbReference type="InterPro" id="IPR050553">
    <property type="entry name" value="Thioredoxin_ResA/DsbE_sf"/>
</dbReference>
<sequence length="571" mass="59425">MSGVTLLLVGFVGGVLAGVSPCVLPVLPVVLLGGAGAPTAAGAAPSDTHPGRLRAVSIVAGLALSFALITLFGTLLLAALNLPASLLRWLGLAALVLVGLAMLVPSLEQLLERAFARIPQRQVSSKGSGAGGGFILGLALGAVFVPCAGPVLAAIAVAGATGTIGTETVLLTIAFAVGVSIPLLGIALAGNKLTSRVRGLQRRQRLVRGIAGAMIIALAVALTFDVTGAIQRRIPDYTKSLADPLKAHINVPVAAGNGSLRACQEAAFNGEDKGLEDCGHAPEFAGIDQWLGGPPMRMADQRGKVVLIDFWAYSCINCQRSLPHVEAWWKKYEPFGLRVVGVHTPEYAFERDTGNVVAGAKKMGLTFPLAIDNGYGTWKAYQNVAWPAGYLVDATGVIRHVSLGEGKYDRKEAYIRALLAAATPGVELPPPSDLPDNTPADKQRTPEVFLGASKQQMYDGTGEYTAGVRTFADTGPPALHRYRLSGTWTLTDDGIVAGPDAKLTLTYRAREVYLNVGGSGTLTTVGDGSTKTVPVSGPPNIRTVATRSSSERGTVTISLSPGLTAYSFTFG</sequence>
<dbReference type="Pfam" id="PF02683">
    <property type="entry name" value="DsbD_TM"/>
    <property type="match status" value="1"/>
</dbReference>
<evidence type="ECO:0000256" key="5">
    <source>
        <dbReference type="ARBA" id="ARBA00023136"/>
    </source>
</evidence>
<feature type="transmembrane region" description="Helical" evidence="6">
    <location>
        <begin position="210"/>
        <end position="230"/>
    </location>
</feature>
<keyword evidence="5 6" id="KW-0472">Membrane</keyword>
<reference evidence="8 9" key="1">
    <citation type="submission" date="2011-11" db="EMBL/GenBank/DDBJ databases">
        <title>Whole genome shotgun sequence of Gordonia araii NBRC 100433.</title>
        <authorList>
            <person name="Yoshida Y."/>
            <person name="Hosoyama A."/>
            <person name="Tsuchikane K."/>
            <person name="Katsumata H."/>
            <person name="Yamazaki S."/>
            <person name="Fujita N."/>
        </authorList>
    </citation>
    <scope>NUCLEOTIDE SEQUENCE [LARGE SCALE GENOMIC DNA]</scope>
    <source>
        <strain evidence="8 9">NBRC 100433</strain>
    </source>
</reference>
<evidence type="ECO:0000256" key="3">
    <source>
        <dbReference type="ARBA" id="ARBA00022692"/>
    </source>
</evidence>
<keyword evidence="3 6" id="KW-0812">Transmembrane</keyword>
<dbReference type="InterPro" id="IPR000866">
    <property type="entry name" value="AhpC/TSA"/>
</dbReference>
<dbReference type="AlphaFoldDB" id="G7H4U5"/>
<organism evidence="8 9">
    <name type="scientific">Gordonia araii NBRC 100433</name>
    <dbReference type="NCBI Taxonomy" id="1073574"/>
    <lineage>
        <taxon>Bacteria</taxon>
        <taxon>Bacillati</taxon>
        <taxon>Actinomycetota</taxon>
        <taxon>Actinomycetes</taxon>
        <taxon>Mycobacteriales</taxon>
        <taxon>Gordoniaceae</taxon>
        <taxon>Gordonia</taxon>
    </lineage>
</organism>
<name>G7H4U5_9ACTN</name>
<comment type="subcellular location">
    <subcellularLocation>
        <location evidence="1">Cell membrane</location>
        <topology evidence="1">Multi-pass membrane protein</topology>
    </subcellularLocation>
</comment>
<dbReference type="GO" id="GO:0016209">
    <property type="term" value="F:antioxidant activity"/>
    <property type="evidence" value="ECO:0007669"/>
    <property type="project" value="InterPro"/>
</dbReference>
<dbReference type="GO" id="GO:0017004">
    <property type="term" value="P:cytochrome complex assembly"/>
    <property type="evidence" value="ECO:0007669"/>
    <property type="project" value="InterPro"/>
</dbReference>
<dbReference type="STRING" id="1073574.GOARA_063_00690"/>
<dbReference type="Gene3D" id="3.40.30.10">
    <property type="entry name" value="Glutaredoxin"/>
    <property type="match status" value="1"/>
</dbReference>
<evidence type="ECO:0000256" key="4">
    <source>
        <dbReference type="ARBA" id="ARBA00022989"/>
    </source>
</evidence>
<dbReference type="Proteomes" id="UP000035088">
    <property type="component" value="Unassembled WGS sequence"/>
</dbReference>
<feature type="transmembrane region" description="Helical" evidence="6">
    <location>
        <begin position="169"/>
        <end position="189"/>
    </location>
</feature>
<dbReference type="InterPro" id="IPR013766">
    <property type="entry name" value="Thioredoxin_domain"/>
</dbReference>
<dbReference type="GO" id="GO:0005886">
    <property type="term" value="C:plasma membrane"/>
    <property type="evidence" value="ECO:0007669"/>
    <property type="project" value="UniProtKB-SubCell"/>
</dbReference>
<dbReference type="InterPro" id="IPR036249">
    <property type="entry name" value="Thioredoxin-like_sf"/>
</dbReference>
<dbReference type="GO" id="GO:0016491">
    <property type="term" value="F:oxidoreductase activity"/>
    <property type="evidence" value="ECO:0007669"/>
    <property type="project" value="InterPro"/>
</dbReference>
<proteinExistence type="predicted"/>